<dbReference type="PANTHER" id="PTHR42776">
    <property type="entry name" value="SERINE PEPTIDASE S9 FAMILY MEMBER"/>
    <property type="match status" value="1"/>
</dbReference>
<evidence type="ECO:0000313" key="4">
    <source>
        <dbReference type="EMBL" id="GAA4554874.1"/>
    </source>
</evidence>
<dbReference type="Proteomes" id="UP001501598">
    <property type="component" value="Unassembled WGS sequence"/>
</dbReference>
<keyword evidence="1" id="KW-0378">Hydrolase</keyword>
<dbReference type="Pfam" id="PF00326">
    <property type="entry name" value="Peptidase_S9"/>
    <property type="match status" value="1"/>
</dbReference>
<dbReference type="SUPFAM" id="SSF69304">
    <property type="entry name" value="Tricorn protease N-terminal domain"/>
    <property type="match status" value="1"/>
</dbReference>
<organism evidence="4 5">
    <name type="scientific">Pseudonocardia xishanensis</name>
    <dbReference type="NCBI Taxonomy" id="630995"/>
    <lineage>
        <taxon>Bacteria</taxon>
        <taxon>Bacillati</taxon>
        <taxon>Actinomycetota</taxon>
        <taxon>Actinomycetes</taxon>
        <taxon>Pseudonocardiales</taxon>
        <taxon>Pseudonocardiaceae</taxon>
        <taxon>Pseudonocardia</taxon>
    </lineage>
</organism>
<evidence type="ECO:0000259" key="3">
    <source>
        <dbReference type="Pfam" id="PF00326"/>
    </source>
</evidence>
<evidence type="ECO:0000256" key="2">
    <source>
        <dbReference type="SAM" id="MobiDB-lite"/>
    </source>
</evidence>
<evidence type="ECO:0000256" key="1">
    <source>
        <dbReference type="ARBA" id="ARBA00022801"/>
    </source>
</evidence>
<feature type="region of interest" description="Disordered" evidence="2">
    <location>
        <begin position="198"/>
        <end position="229"/>
    </location>
</feature>
<sequence>MSDRAPEEHKPGIDLAVPAALFDDPALERGWRARIRSARMTLPASALDDPSRSVYASNGSGTYEVYVWDRSRAEHRQVTDRPKGTVEAAISADGEHVWWFADTDGDEFGHWMRESFSAGEGAAEPALAEIPDGYPSGICVGLTTAVVGIINDDDGFGIWAGKPGEDARRIYAHEDGMLDCLSRDETLVAFRHAEHGDSRNPGIRVLSPDGTSVAEQRDEGKPLNPLGWAPTAGDQRLLVQHERNGRPELLLWDVGTGTQTPLEIELPGELSGSWYPDGRALLIVQNHAGRGQLHRYELASGALEKLPTTPGCISAAQARPDGSVEYGWSSAAHPSAIRRCDGQDDERLLDAGDAVGPSSVPVEDVWIDGPGGRIHTFISRPENLADGPQPTVFYLHGGPHMADEDRYDAMRAAWIDAGFVVVNLNYRGSSGYGQAWRDAIIGRPGLTELEDLAAVQDWCDARGISDRPRSLVVGFSWGGYLSLLAVGTQPERWAAGIAGVPIADYVTAYEDEAPPFKAMDRALFGGAPEDLPQRYADSSPITYSQQVEAPVLVLAGANDPRCPIRQIDNYLRVLEARGQRPHVCRDDAGHGPTVNETVEKFTAAGIAFAQSHVLSGG</sequence>
<name>A0ABP8RZR3_9PSEU</name>
<dbReference type="InterPro" id="IPR029058">
    <property type="entry name" value="AB_hydrolase_fold"/>
</dbReference>
<feature type="domain" description="Peptidase S9 prolyl oligopeptidase catalytic" evidence="3">
    <location>
        <begin position="411"/>
        <end position="612"/>
    </location>
</feature>
<dbReference type="RefSeq" id="WP_345424444.1">
    <property type="nucleotide sequence ID" value="NZ_BAABGT010000086.1"/>
</dbReference>
<dbReference type="InterPro" id="IPR001375">
    <property type="entry name" value="Peptidase_S9_cat"/>
</dbReference>
<dbReference type="Gene3D" id="2.120.10.30">
    <property type="entry name" value="TolB, C-terminal domain"/>
    <property type="match status" value="2"/>
</dbReference>
<proteinExistence type="predicted"/>
<reference evidence="5" key="1">
    <citation type="journal article" date="2019" name="Int. J. Syst. Evol. Microbiol.">
        <title>The Global Catalogue of Microorganisms (GCM) 10K type strain sequencing project: providing services to taxonomists for standard genome sequencing and annotation.</title>
        <authorList>
            <consortium name="The Broad Institute Genomics Platform"/>
            <consortium name="The Broad Institute Genome Sequencing Center for Infectious Disease"/>
            <person name="Wu L."/>
            <person name="Ma J."/>
        </authorList>
    </citation>
    <scope>NUCLEOTIDE SEQUENCE [LARGE SCALE GENOMIC DNA]</scope>
    <source>
        <strain evidence="5">JCM 17906</strain>
    </source>
</reference>
<accession>A0ABP8RZR3</accession>
<gene>
    <name evidence="4" type="ORF">GCM10023175_53960</name>
</gene>
<dbReference type="InterPro" id="IPR011042">
    <property type="entry name" value="6-blade_b-propeller_TolB-like"/>
</dbReference>
<dbReference type="SUPFAM" id="SSF53474">
    <property type="entry name" value="alpha/beta-Hydrolases"/>
    <property type="match status" value="1"/>
</dbReference>
<dbReference type="PANTHER" id="PTHR42776:SF27">
    <property type="entry name" value="DIPEPTIDYL PEPTIDASE FAMILY MEMBER 6"/>
    <property type="match status" value="1"/>
</dbReference>
<comment type="caution">
    <text evidence="4">The sequence shown here is derived from an EMBL/GenBank/DDBJ whole genome shotgun (WGS) entry which is preliminary data.</text>
</comment>
<keyword evidence="5" id="KW-1185">Reference proteome</keyword>
<dbReference type="Gene3D" id="3.40.50.1820">
    <property type="entry name" value="alpha/beta hydrolase"/>
    <property type="match status" value="1"/>
</dbReference>
<protein>
    <submittedName>
        <fullName evidence="4">Prolyl oligopeptidase family serine peptidase</fullName>
    </submittedName>
</protein>
<evidence type="ECO:0000313" key="5">
    <source>
        <dbReference type="Proteomes" id="UP001501598"/>
    </source>
</evidence>
<dbReference type="EMBL" id="BAABGT010000086">
    <property type="protein sequence ID" value="GAA4554874.1"/>
    <property type="molecule type" value="Genomic_DNA"/>
</dbReference>